<organism evidence="2 3">
    <name type="scientific">Bacillus bombysepticus str. Wang</name>
    <dbReference type="NCBI Taxonomy" id="1330043"/>
    <lineage>
        <taxon>Bacteria</taxon>
        <taxon>Bacillati</taxon>
        <taxon>Bacillota</taxon>
        <taxon>Bacilli</taxon>
        <taxon>Bacillales</taxon>
        <taxon>Bacillaceae</taxon>
        <taxon>Bacillus</taxon>
        <taxon>Bacillus cereus group</taxon>
    </lineage>
</organism>
<dbReference type="InterPro" id="IPR007492">
    <property type="entry name" value="LytTR_DNA-bd_dom"/>
</dbReference>
<dbReference type="PROSITE" id="PS50930">
    <property type="entry name" value="HTH_LYTTR"/>
    <property type="match status" value="1"/>
</dbReference>
<keyword evidence="3" id="KW-1185">Reference proteome</keyword>
<feature type="domain" description="HTH LytTR-type" evidence="1">
    <location>
        <begin position="1"/>
        <end position="97"/>
    </location>
</feature>
<evidence type="ECO:0000259" key="1">
    <source>
        <dbReference type="PROSITE" id="PS50930"/>
    </source>
</evidence>
<dbReference type="InterPro" id="IPR046947">
    <property type="entry name" value="LytR-like"/>
</dbReference>
<dbReference type="PANTHER" id="PTHR37299:SF1">
    <property type="entry name" value="STAGE 0 SPORULATION PROTEIN A HOMOLOG"/>
    <property type="match status" value="1"/>
</dbReference>
<dbReference type="GO" id="GO:0000156">
    <property type="term" value="F:phosphorelay response regulator activity"/>
    <property type="evidence" value="ECO:0007669"/>
    <property type="project" value="InterPro"/>
</dbReference>
<protein>
    <recommendedName>
        <fullName evidence="1">HTH LytTR-type domain-containing protein</fullName>
    </recommendedName>
</protein>
<sequence>MLKLSSILYFVYCDEKVKVVVEDDLEYDVKHSLHFWESKLLSLNFFRCHKGYIVNLEKVNEIVPSFNSTAFLVLEKHKDTVPVGRKYIKAFKEIVNW</sequence>
<dbReference type="Proteomes" id="UP000031778">
    <property type="component" value="Plasmid pBb"/>
</dbReference>
<dbReference type="GO" id="GO:0003677">
    <property type="term" value="F:DNA binding"/>
    <property type="evidence" value="ECO:0007669"/>
    <property type="project" value="InterPro"/>
</dbReference>
<dbReference type="Pfam" id="PF04397">
    <property type="entry name" value="LytTR"/>
    <property type="match status" value="1"/>
</dbReference>
<dbReference type="AlphaFoldDB" id="A0A9W3PU91"/>
<gene>
    <name evidence="2" type="ORF">CY96_29695</name>
</gene>
<dbReference type="Gene3D" id="2.40.50.1020">
    <property type="entry name" value="LytTr DNA-binding domain"/>
    <property type="match status" value="1"/>
</dbReference>
<geneLocation type="plasmid" evidence="2 3">
    <name>pBb</name>
</geneLocation>
<evidence type="ECO:0000313" key="3">
    <source>
        <dbReference type="Proteomes" id="UP000031778"/>
    </source>
</evidence>
<keyword evidence="2" id="KW-0614">Plasmid</keyword>
<dbReference type="EMBL" id="CP007513">
    <property type="protein sequence ID" value="AHX21981.1"/>
    <property type="molecule type" value="Genomic_DNA"/>
</dbReference>
<reference evidence="3" key="1">
    <citation type="submission" date="2014-03" db="EMBL/GenBank/DDBJ databases">
        <title>The Complete Genome Sequence of Bacillus bombyseptieus.</title>
        <authorList>
            <person name="Cheng T."/>
            <person name="Lin P."/>
            <person name="Jin S."/>
            <person name="Wu Y."/>
            <person name="Fu B."/>
            <person name="Long R."/>
            <person name="Liu D."/>
            <person name="Guo Y."/>
            <person name="Peng L."/>
            <person name="Xia Q."/>
        </authorList>
    </citation>
    <scope>NUCLEOTIDE SEQUENCE [LARGE SCALE GENOMIC DNA]</scope>
    <source>
        <strain evidence="3">wang</strain>
        <plasmid evidence="3">pBb</plasmid>
    </source>
</reference>
<proteinExistence type="predicted"/>
<dbReference type="PANTHER" id="PTHR37299">
    <property type="entry name" value="TRANSCRIPTIONAL REGULATOR-RELATED"/>
    <property type="match status" value="1"/>
</dbReference>
<evidence type="ECO:0000313" key="2">
    <source>
        <dbReference type="EMBL" id="AHX21981.1"/>
    </source>
</evidence>
<dbReference type="KEGG" id="bby:CY96_29695"/>
<dbReference type="SMART" id="SM00850">
    <property type="entry name" value="LytTR"/>
    <property type="match status" value="1"/>
</dbReference>
<name>A0A9W3PU91_9BACI</name>
<accession>A0A9W3PU91</accession>